<evidence type="ECO:0000256" key="4">
    <source>
        <dbReference type="ARBA" id="ARBA00022723"/>
    </source>
</evidence>
<dbReference type="Gene3D" id="3.40.630.10">
    <property type="entry name" value="Zn peptidases"/>
    <property type="match status" value="1"/>
</dbReference>
<evidence type="ECO:0000313" key="8">
    <source>
        <dbReference type="Proteomes" id="UP000008207"/>
    </source>
</evidence>
<organism evidence="7 8">
    <name type="scientific">Methylobacterium nodulans (strain LMG 21967 / CNCM I-2342 / ORS 2060)</name>
    <dbReference type="NCBI Taxonomy" id="460265"/>
    <lineage>
        <taxon>Bacteria</taxon>
        <taxon>Pseudomonadati</taxon>
        <taxon>Pseudomonadota</taxon>
        <taxon>Alphaproteobacteria</taxon>
        <taxon>Hyphomicrobiales</taxon>
        <taxon>Methylobacteriaceae</taxon>
        <taxon>Methylobacterium</taxon>
    </lineage>
</organism>
<evidence type="ECO:0000256" key="1">
    <source>
        <dbReference type="ARBA" id="ARBA00006272"/>
    </source>
</evidence>
<dbReference type="InterPro" id="IPR023367">
    <property type="entry name" value="Peptidase_M42_dom2"/>
</dbReference>
<dbReference type="CDD" id="cd05657">
    <property type="entry name" value="M42_glucanase_like"/>
    <property type="match status" value="1"/>
</dbReference>
<dbReference type="InterPro" id="IPR051464">
    <property type="entry name" value="Peptidase_M42_aminopept"/>
</dbReference>
<dbReference type="AlphaFoldDB" id="B8IUE1"/>
<proteinExistence type="inferred from homology"/>
<dbReference type="EMBL" id="CP001349">
    <property type="protein sequence ID" value="ACL55186.1"/>
    <property type="molecule type" value="Genomic_DNA"/>
</dbReference>
<evidence type="ECO:0000313" key="7">
    <source>
        <dbReference type="EMBL" id="ACL55186.1"/>
    </source>
</evidence>
<dbReference type="Gene3D" id="2.40.30.40">
    <property type="entry name" value="Peptidase M42, domain 2"/>
    <property type="match status" value="1"/>
</dbReference>
<accession>B8IUE1</accession>
<dbReference type="OrthoDB" id="361940at2"/>
<dbReference type="NCBIfam" id="TIGR03106">
    <property type="entry name" value="trio_M42_hydro"/>
    <property type="match status" value="1"/>
</dbReference>
<name>B8IUE1_METNO</name>
<dbReference type="Proteomes" id="UP000008207">
    <property type="component" value="Chromosome"/>
</dbReference>
<dbReference type="SUPFAM" id="SSF53187">
    <property type="entry name" value="Zn-dependent exopeptidases"/>
    <property type="match status" value="1"/>
</dbReference>
<dbReference type="GO" id="GO:0006508">
    <property type="term" value="P:proteolysis"/>
    <property type="evidence" value="ECO:0007669"/>
    <property type="project" value="UniProtKB-KW"/>
</dbReference>
<evidence type="ECO:0000256" key="3">
    <source>
        <dbReference type="ARBA" id="ARBA00022670"/>
    </source>
</evidence>
<dbReference type="PANTHER" id="PTHR32481">
    <property type="entry name" value="AMINOPEPTIDASE"/>
    <property type="match status" value="1"/>
</dbReference>
<protein>
    <submittedName>
        <fullName evidence="7">Hydrolase, peptidase M42 family</fullName>
    </submittedName>
</protein>
<dbReference type="InterPro" id="IPR017537">
    <property type="entry name" value="Peptidase_M42_hydrolase"/>
</dbReference>
<dbReference type="Pfam" id="PF05343">
    <property type="entry name" value="Peptidase_M42"/>
    <property type="match status" value="1"/>
</dbReference>
<keyword evidence="2" id="KW-0031">Aminopeptidase</keyword>
<dbReference type="SUPFAM" id="SSF101821">
    <property type="entry name" value="Aminopeptidase/glucanase lid domain"/>
    <property type="match status" value="1"/>
</dbReference>
<dbReference type="PANTHER" id="PTHR32481:SF7">
    <property type="entry name" value="AMINOPEPTIDASE YHFE-RELATED"/>
    <property type="match status" value="1"/>
</dbReference>
<reference evidence="7 8" key="1">
    <citation type="submission" date="2009-01" db="EMBL/GenBank/DDBJ databases">
        <title>Complete sequence of chromosome of Methylobacterium nodulans ORS 2060.</title>
        <authorList>
            <consortium name="US DOE Joint Genome Institute"/>
            <person name="Lucas S."/>
            <person name="Copeland A."/>
            <person name="Lapidus A."/>
            <person name="Glavina del Rio T."/>
            <person name="Dalin E."/>
            <person name="Tice H."/>
            <person name="Bruce D."/>
            <person name="Goodwin L."/>
            <person name="Pitluck S."/>
            <person name="Sims D."/>
            <person name="Brettin T."/>
            <person name="Detter J.C."/>
            <person name="Han C."/>
            <person name="Larimer F."/>
            <person name="Land M."/>
            <person name="Hauser L."/>
            <person name="Kyrpides N."/>
            <person name="Ivanova N."/>
            <person name="Marx C.J."/>
            <person name="Richardson P."/>
        </authorList>
    </citation>
    <scope>NUCLEOTIDE SEQUENCE [LARGE SCALE GENOMIC DNA]</scope>
    <source>
        <strain evidence="8">LMG 21967 / CNCM I-2342 / ORS 2060</strain>
    </source>
</reference>
<dbReference type="eggNOG" id="COG1363">
    <property type="taxonomic scope" value="Bacteria"/>
</dbReference>
<keyword evidence="8" id="KW-1185">Reference proteome</keyword>
<keyword evidence="3" id="KW-0645">Protease</keyword>
<dbReference type="GO" id="GO:0004177">
    <property type="term" value="F:aminopeptidase activity"/>
    <property type="evidence" value="ECO:0007669"/>
    <property type="project" value="UniProtKB-KW"/>
</dbReference>
<dbReference type="InterPro" id="IPR008007">
    <property type="entry name" value="Peptidase_M42"/>
</dbReference>
<feature type="region of interest" description="Disordered" evidence="6">
    <location>
        <begin position="375"/>
        <end position="399"/>
    </location>
</feature>
<dbReference type="STRING" id="460265.Mnod_0140"/>
<dbReference type="HOGENOM" id="CLU_053520_0_0_5"/>
<evidence type="ECO:0000256" key="2">
    <source>
        <dbReference type="ARBA" id="ARBA00022438"/>
    </source>
</evidence>
<evidence type="ECO:0000256" key="5">
    <source>
        <dbReference type="ARBA" id="ARBA00022801"/>
    </source>
</evidence>
<dbReference type="KEGG" id="mno:Mnod_0140"/>
<dbReference type="RefSeq" id="WP_015926899.1">
    <property type="nucleotide sequence ID" value="NC_011894.1"/>
</dbReference>
<keyword evidence="5 7" id="KW-0378">Hydrolase</keyword>
<keyword evidence="4" id="KW-0479">Metal-binding</keyword>
<sequence>MNKPFAAASAAIASAPMRIDVDYMLDFLKRLIEIPSPTGYTDQAVHFCGRELERLGVPFELTRRGAIRATLKGAGPGPARAMVSHLDTLGAMVKQLKDNGRLALVPIGTWSARFAEGARCTIFTDQGSYRGTILPLKASGHTFNEEVDTQPVDWTNVEMRVDAFSYRVEDLRRLGFNVGDFVAVDPNPEFSPRGYLNSRHLDDKAGVAVMIAAMKAMADAGRKPTVDTFMLFTIAEEIGVGASSVLHGDIAEMVTIDNGTVAPGQASRESGVTICMADSAGPFDYHLTRRLIELCEANDIRYERDAFRYYRSDSASALEAGNDLRTALICFGVDSSHGYERTHVNALRSLAELSCLYLQSDVLFGRDVKPLGPLAGFPRQESESADPASEMVEDTILPG</sequence>
<gene>
    <name evidence="7" type="ordered locus">Mnod_0140</name>
</gene>
<dbReference type="GO" id="GO:0046872">
    <property type="term" value="F:metal ion binding"/>
    <property type="evidence" value="ECO:0007669"/>
    <property type="project" value="UniProtKB-KW"/>
</dbReference>
<evidence type="ECO:0000256" key="6">
    <source>
        <dbReference type="SAM" id="MobiDB-lite"/>
    </source>
</evidence>
<comment type="similarity">
    <text evidence="1">Belongs to the peptidase M42 family.</text>
</comment>